<protein>
    <submittedName>
        <fullName evidence="2">Uncharacterized protein</fullName>
    </submittedName>
</protein>
<sequence length="88" mass="9351">MPTNFGSCSLTLIRGAVSGPCTVLLKAPEQGPNMRQRTTFEQPLVGHPYVVGDLRLSSGLTIDKTMSEMGKKPLVKCDSTVTTITGAI</sequence>
<proteinExistence type="predicted"/>
<keyword evidence="1" id="KW-1185">Reference proteome</keyword>
<evidence type="ECO:0000313" key="2">
    <source>
        <dbReference type="WBParaSite" id="ALUE_0000956301-mRNA-1"/>
    </source>
</evidence>
<dbReference type="AlphaFoldDB" id="A0A0M3I0C9"/>
<organism evidence="1 2">
    <name type="scientific">Ascaris lumbricoides</name>
    <name type="common">Giant roundworm</name>
    <dbReference type="NCBI Taxonomy" id="6252"/>
    <lineage>
        <taxon>Eukaryota</taxon>
        <taxon>Metazoa</taxon>
        <taxon>Ecdysozoa</taxon>
        <taxon>Nematoda</taxon>
        <taxon>Chromadorea</taxon>
        <taxon>Rhabditida</taxon>
        <taxon>Spirurina</taxon>
        <taxon>Ascaridomorpha</taxon>
        <taxon>Ascaridoidea</taxon>
        <taxon>Ascarididae</taxon>
        <taxon>Ascaris</taxon>
    </lineage>
</organism>
<reference evidence="2" key="1">
    <citation type="submission" date="2017-02" db="UniProtKB">
        <authorList>
            <consortium name="WormBaseParasite"/>
        </authorList>
    </citation>
    <scope>IDENTIFICATION</scope>
</reference>
<dbReference type="Proteomes" id="UP000036681">
    <property type="component" value="Unplaced"/>
</dbReference>
<accession>A0A0M3I0C9</accession>
<dbReference type="WBParaSite" id="ALUE_0000956301-mRNA-1">
    <property type="protein sequence ID" value="ALUE_0000956301-mRNA-1"/>
    <property type="gene ID" value="ALUE_0000956301"/>
</dbReference>
<evidence type="ECO:0000313" key="1">
    <source>
        <dbReference type="Proteomes" id="UP000036681"/>
    </source>
</evidence>
<name>A0A0M3I0C9_ASCLU</name>